<sequence>MLKMSGWQRQSQNQNRNLRREATASFHPYPDHGPCCAAGRRDLDCPRKTHSLLLPTPGTSLVFQKKVYLHTSPHLKAESDPTAEMAAESLPFSFGTVSSWELEAWYEDLQEVLSSDENGGTYISLPGNEEEESKTFTTLDPASLAWLTEEPGPAEVTSTSHSPHSSPDSSQSSLAQEEEEEDQRRTRKRKQSIQCPAQVGKQRMKEKEQENEKKVAQLAEENERLKQEIERLTKEVEATRRALIDRMVNLHQA</sequence>
<dbReference type="RefSeq" id="XP_073939854.1">
    <property type="nucleotide sequence ID" value="XM_074083753.1"/>
</dbReference>
<accession>A0AC58NDW7</accession>
<evidence type="ECO:0000313" key="1">
    <source>
        <dbReference type="Proteomes" id="UP001732720"/>
    </source>
</evidence>
<evidence type="ECO:0000313" key="2">
    <source>
        <dbReference type="RefSeq" id="XP_073939854.1"/>
    </source>
</evidence>
<proteinExistence type="predicted"/>
<name>A0AC58NDW7_CASCN</name>
<gene>
    <name evidence="2" type="primary">LOC109686362</name>
</gene>
<reference evidence="2" key="1">
    <citation type="submission" date="2025-08" db="UniProtKB">
        <authorList>
            <consortium name="RefSeq"/>
        </authorList>
    </citation>
    <scope>IDENTIFICATION</scope>
</reference>
<protein>
    <submittedName>
        <fullName evidence="2">DNA damage-inducible transcript 3 protein isoform X1</fullName>
    </submittedName>
</protein>
<organism evidence="1 2">
    <name type="scientific">Castor canadensis</name>
    <name type="common">American beaver</name>
    <dbReference type="NCBI Taxonomy" id="51338"/>
    <lineage>
        <taxon>Eukaryota</taxon>
        <taxon>Metazoa</taxon>
        <taxon>Chordata</taxon>
        <taxon>Craniata</taxon>
        <taxon>Vertebrata</taxon>
        <taxon>Euteleostomi</taxon>
        <taxon>Mammalia</taxon>
        <taxon>Eutheria</taxon>
        <taxon>Euarchontoglires</taxon>
        <taxon>Glires</taxon>
        <taxon>Rodentia</taxon>
        <taxon>Castorimorpha</taxon>
        <taxon>Castoridae</taxon>
        <taxon>Castor</taxon>
    </lineage>
</organism>
<keyword evidence="1" id="KW-1185">Reference proteome</keyword>
<dbReference type="Proteomes" id="UP001732720">
    <property type="component" value="Chromosome 8"/>
</dbReference>